<dbReference type="Proteomes" id="UP000001017">
    <property type="component" value="Chromosome"/>
</dbReference>
<dbReference type="STRING" id="273116.gene:9380799"/>
<evidence type="ECO:0000313" key="2">
    <source>
        <dbReference type="EMBL" id="BAB59176.1"/>
    </source>
</evidence>
<dbReference type="AlphaFoldDB" id="Q97CR7"/>
<evidence type="ECO:0000259" key="1">
    <source>
        <dbReference type="Pfam" id="PF02036"/>
    </source>
</evidence>
<reference evidence="2 3" key="2">
    <citation type="journal article" date="2000" name="Proc. Natl. Acad. Sci. U.S.A.">
        <title>Archaeal adaptation to higher temperatures revealed by genomic sequence of Thermoplasma volcanium.</title>
        <authorList>
            <person name="Kawashima T."/>
            <person name="Amano N."/>
            <person name="Koike H."/>
            <person name="Makino S."/>
            <person name="Higuchi S."/>
            <person name="Kawashima-Ohya Y."/>
            <person name="Watanabe K."/>
            <person name="Yamazaki M."/>
            <person name="Kanehori K."/>
            <person name="Kawamoto T."/>
            <person name="Nunoshiba T."/>
            <person name="Yamamoto Y."/>
            <person name="Aramaki H."/>
            <person name="Makino K."/>
            <person name="Suzuki M."/>
        </authorList>
    </citation>
    <scope>NUCLEOTIDE SEQUENCE [LARGE SCALE GENOMIC DNA]</scope>
    <source>
        <strain evidence="3">ATCC 51530 / DSM 4299 / JCM 9571 / NBRC 15438 / GSS1</strain>
    </source>
</reference>
<dbReference type="Pfam" id="PF02036">
    <property type="entry name" value="SCP2"/>
    <property type="match status" value="1"/>
</dbReference>
<reference evidence="2 3" key="1">
    <citation type="journal article" date="1999" name="Proc. Jpn. Acad.">
        <title>Determination of the complete genomic DNA sequence of Thermoplasma volvanium GSS1.</title>
        <authorList>
            <person name="Kawashima T."/>
            <person name="Yamamoto Y."/>
            <person name="Aramaki H."/>
            <person name="Nunoshiba T."/>
            <person name="Kawamoto T."/>
            <person name="Watanabe K."/>
            <person name="Yamazaki M."/>
            <person name="Kanehori K."/>
            <person name="Amano N."/>
            <person name="Ohya Y."/>
            <person name="Makino K."/>
            <person name="Suzuki M."/>
        </authorList>
    </citation>
    <scope>NUCLEOTIDE SEQUENCE [LARGE SCALE GENOMIC DNA]</scope>
    <source>
        <strain evidence="3">ATCC 51530 / DSM 4299 / JCM 9571 / NBRC 15438 / GSS1</strain>
    </source>
</reference>
<dbReference type="eggNOG" id="arCOG01843">
    <property type="taxonomic scope" value="Archaea"/>
</dbReference>
<dbReference type="OrthoDB" id="56072at2157"/>
<protein>
    <recommendedName>
        <fullName evidence="1">SCP2 domain-containing protein</fullName>
    </recommendedName>
</protein>
<evidence type="ECO:0000313" key="3">
    <source>
        <dbReference type="Proteomes" id="UP000001017"/>
    </source>
</evidence>
<gene>
    <name evidence="2" type="ORF">TVG0038039</name>
</gene>
<name>Q97CR7_THEVO</name>
<dbReference type="PaxDb" id="273116-14324248"/>
<dbReference type="HOGENOM" id="CLU_173013_0_0_2"/>
<feature type="domain" description="SCP2" evidence="1">
    <location>
        <begin position="16"/>
        <end position="99"/>
    </location>
</feature>
<dbReference type="EMBL" id="BA000011">
    <property type="protein sequence ID" value="BAB59176.1"/>
    <property type="molecule type" value="Genomic_DNA"/>
</dbReference>
<dbReference type="KEGG" id="tvo:TVG0038039"/>
<keyword evidence="3" id="KW-1185">Reference proteome</keyword>
<organism evidence="2 3">
    <name type="scientific">Thermoplasma volcanium (strain ATCC 51530 / DSM 4299 / JCM 9571 / NBRC 15438 / GSS1)</name>
    <dbReference type="NCBI Taxonomy" id="273116"/>
    <lineage>
        <taxon>Archaea</taxon>
        <taxon>Methanobacteriati</taxon>
        <taxon>Thermoplasmatota</taxon>
        <taxon>Thermoplasmata</taxon>
        <taxon>Thermoplasmatales</taxon>
        <taxon>Thermoplasmataceae</taxon>
        <taxon>Thermoplasma</taxon>
    </lineage>
</organism>
<dbReference type="InterPro" id="IPR003033">
    <property type="entry name" value="SCP2_sterol-bd_dom"/>
</dbReference>
<dbReference type="SUPFAM" id="SSF55718">
    <property type="entry name" value="SCP-like"/>
    <property type="match status" value="1"/>
</dbReference>
<sequence length="109" mass="12620">MKDTLQQLVLKVNKKFQDDPKYREKLKDVKKSVNLEFDGKDNYHFYLENAHLSDVEEGKIDADVNVMVSSEVFSKILSKEIDPLTAYLTKQIKIKASLMDKLLISDLLK</sequence>
<proteinExistence type="predicted"/>
<dbReference type="GeneID" id="1441520"/>
<dbReference type="RefSeq" id="WP_010916291.1">
    <property type="nucleotide sequence ID" value="NC_002689.2"/>
</dbReference>
<dbReference type="Gene3D" id="3.30.1050.10">
    <property type="entry name" value="SCP2 sterol-binding domain"/>
    <property type="match status" value="1"/>
</dbReference>
<accession>Q97CR7</accession>
<dbReference type="InterPro" id="IPR036527">
    <property type="entry name" value="SCP2_sterol-bd_dom_sf"/>
</dbReference>